<reference evidence="2" key="1">
    <citation type="submission" date="2016-11" db="EMBL/GenBank/DDBJ databases">
        <authorList>
            <person name="Varghese N."/>
            <person name="Submissions S."/>
        </authorList>
    </citation>
    <scope>NUCLEOTIDE SEQUENCE [LARGE SCALE GENOMIC DNA]</scope>
    <source>
        <strain evidence="2">DSM 15285</strain>
    </source>
</reference>
<sequence length="81" mass="9805">MDVVNEIELFREKIYRGEILDNNILSRILQFLEKKLSNENLSEEFRTKINYLMNICIDALSNKDYVYLADIFYFEIMPLFK</sequence>
<dbReference type="RefSeq" id="WP_072724613.1">
    <property type="nucleotide sequence ID" value="NZ_FQXH01000010.1"/>
</dbReference>
<evidence type="ECO:0000313" key="1">
    <source>
        <dbReference type="EMBL" id="SHH20226.1"/>
    </source>
</evidence>
<gene>
    <name evidence="1" type="ORF">SAMN02744040_01200</name>
</gene>
<accession>A0A1M5R2B2</accession>
<organism evidence="1 2">
    <name type="scientific">Tepidibacter thalassicus DSM 15285</name>
    <dbReference type="NCBI Taxonomy" id="1123350"/>
    <lineage>
        <taxon>Bacteria</taxon>
        <taxon>Bacillati</taxon>
        <taxon>Bacillota</taxon>
        <taxon>Clostridia</taxon>
        <taxon>Peptostreptococcales</taxon>
        <taxon>Peptostreptococcaceae</taxon>
        <taxon>Tepidibacter</taxon>
    </lineage>
</organism>
<protein>
    <submittedName>
        <fullName evidence="1">Uncharacterized protein</fullName>
    </submittedName>
</protein>
<evidence type="ECO:0000313" key="2">
    <source>
        <dbReference type="Proteomes" id="UP000242520"/>
    </source>
</evidence>
<dbReference type="OrthoDB" id="9853039at2"/>
<dbReference type="Proteomes" id="UP000242520">
    <property type="component" value="Unassembled WGS sequence"/>
</dbReference>
<name>A0A1M5R2B2_9FIRM</name>
<proteinExistence type="predicted"/>
<keyword evidence="2" id="KW-1185">Reference proteome</keyword>
<dbReference type="EMBL" id="FQXH01000010">
    <property type="protein sequence ID" value="SHH20226.1"/>
    <property type="molecule type" value="Genomic_DNA"/>
</dbReference>
<dbReference type="STRING" id="1123350.SAMN02744040_01200"/>
<dbReference type="AlphaFoldDB" id="A0A1M5R2B2"/>